<evidence type="ECO:0000313" key="2">
    <source>
        <dbReference type="Proteomes" id="UP000749559"/>
    </source>
</evidence>
<dbReference type="AlphaFoldDB" id="A0A8S4P4A8"/>
<organism evidence="1 2">
    <name type="scientific">Owenia fusiformis</name>
    <name type="common">Polychaete worm</name>
    <dbReference type="NCBI Taxonomy" id="6347"/>
    <lineage>
        <taxon>Eukaryota</taxon>
        <taxon>Metazoa</taxon>
        <taxon>Spiralia</taxon>
        <taxon>Lophotrochozoa</taxon>
        <taxon>Annelida</taxon>
        <taxon>Polychaeta</taxon>
        <taxon>Sedentaria</taxon>
        <taxon>Canalipalpata</taxon>
        <taxon>Sabellida</taxon>
        <taxon>Oweniida</taxon>
        <taxon>Oweniidae</taxon>
        <taxon>Owenia</taxon>
    </lineage>
</organism>
<name>A0A8S4P4A8_OWEFU</name>
<dbReference type="Proteomes" id="UP000749559">
    <property type="component" value="Unassembled WGS sequence"/>
</dbReference>
<keyword evidence="2" id="KW-1185">Reference proteome</keyword>
<reference evidence="1" key="1">
    <citation type="submission" date="2022-03" db="EMBL/GenBank/DDBJ databases">
        <authorList>
            <person name="Martin C."/>
        </authorList>
    </citation>
    <scope>NUCLEOTIDE SEQUENCE</scope>
</reference>
<protein>
    <submittedName>
        <fullName evidence="1">Uncharacterized protein</fullName>
    </submittedName>
</protein>
<gene>
    <name evidence="1" type="ORF">OFUS_LOCUS13563</name>
</gene>
<dbReference type="EMBL" id="CAIIXF020000006">
    <property type="protein sequence ID" value="CAH1787949.1"/>
    <property type="molecule type" value="Genomic_DNA"/>
</dbReference>
<accession>A0A8S4P4A8</accession>
<comment type="caution">
    <text evidence="1">The sequence shown here is derived from an EMBL/GenBank/DDBJ whole genome shotgun (WGS) entry which is preliminary data.</text>
</comment>
<evidence type="ECO:0000313" key="1">
    <source>
        <dbReference type="EMBL" id="CAH1787949.1"/>
    </source>
</evidence>
<proteinExistence type="predicted"/>
<sequence>MILLKYHLNDTFTIIRQNNQSHDCVIRSWFCNSFTINSYMDIMAMDGKKISLYFNENYLRRKTGNIPEFRSAHLIAREVHLFIEIKISKNSGLFLLMKSD</sequence>